<sequence length="137" mass="14484">MASTTMFSPYQHGVRLALNTSSIIAITTKSFELINPKLCTSTALNPICVAITFGDDRTGGFGGSLRDAFPLPALEACASPHARAAPDQSGNPFLSLLSVLSCWTIPIAPGGVSAKQSPFICFQILRNVTFDQALPLQ</sequence>
<dbReference type="Proteomes" id="UP000289886">
    <property type="component" value="Unassembled WGS sequence"/>
</dbReference>
<proteinExistence type="predicted"/>
<comment type="caution">
    <text evidence="1">The sequence shown here is derived from an EMBL/GenBank/DDBJ whole genome shotgun (WGS) entry which is preliminary data.</text>
</comment>
<accession>A0A444U435</accession>
<reference evidence="1 2" key="1">
    <citation type="submission" date="2019-01" db="EMBL/GenBank/DDBJ databases">
        <title>Draft Genome and Complete Hox-Cluster Characterization of the Sterlet Sturgeon (Acipenser ruthenus).</title>
        <authorList>
            <person name="Wei Q."/>
        </authorList>
    </citation>
    <scope>NUCLEOTIDE SEQUENCE [LARGE SCALE GENOMIC DNA]</scope>
    <source>
        <strain evidence="1">WHYD16114868_AA</strain>
        <tissue evidence="1">Blood</tissue>
    </source>
</reference>
<name>A0A444U435_ACIRT</name>
<gene>
    <name evidence="1" type="ORF">EOD39_2115</name>
</gene>
<evidence type="ECO:0000313" key="1">
    <source>
        <dbReference type="EMBL" id="RXM29910.1"/>
    </source>
</evidence>
<protein>
    <submittedName>
        <fullName evidence="1">Uncharacterized protein</fullName>
    </submittedName>
</protein>
<dbReference type="EMBL" id="SCEB01215377">
    <property type="protein sequence ID" value="RXM29910.1"/>
    <property type="molecule type" value="Genomic_DNA"/>
</dbReference>
<organism evidence="1 2">
    <name type="scientific">Acipenser ruthenus</name>
    <name type="common">Sterlet sturgeon</name>
    <dbReference type="NCBI Taxonomy" id="7906"/>
    <lineage>
        <taxon>Eukaryota</taxon>
        <taxon>Metazoa</taxon>
        <taxon>Chordata</taxon>
        <taxon>Craniata</taxon>
        <taxon>Vertebrata</taxon>
        <taxon>Euteleostomi</taxon>
        <taxon>Actinopterygii</taxon>
        <taxon>Chondrostei</taxon>
        <taxon>Acipenseriformes</taxon>
        <taxon>Acipenseridae</taxon>
        <taxon>Acipenser</taxon>
    </lineage>
</organism>
<dbReference type="AlphaFoldDB" id="A0A444U435"/>
<keyword evidence="2" id="KW-1185">Reference proteome</keyword>
<evidence type="ECO:0000313" key="2">
    <source>
        <dbReference type="Proteomes" id="UP000289886"/>
    </source>
</evidence>